<comment type="caution">
    <text evidence="10">The sequence shown here is derived from an EMBL/GenBank/DDBJ whole genome shotgun (WGS) entry which is preliminary data.</text>
</comment>
<dbReference type="InterPro" id="IPR024079">
    <property type="entry name" value="MetalloPept_cat_dom_sf"/>
</dbReference>
<dbReference type="PRINTS" id="PR00786">
    <property type="entry name" value="NEPRILYSIN"/>
</dbReference>
<feature type="domain" description="Peptidase M13 N-terminal" evidence="9">
    <location>
        <begin position="37"/>
        <end position="416"/>
    </location>
</feature>
<keyword evidence="6" id="KW-0862">Zinc</keyword>
<evidence type="ECO:0000256" key="1">
    <source>
        <dbReference type="ARBA" id="ARBA00001947"/>
    </source>
</evidence>
<gene>
    <name evidence="10" type="ORF">KEM10_04375</name>
</gene>
<dbReference type="InterPro" id="IPR000718">
    <property type="entry name" value="Peptidase_M13"/>
</dbReference>
<dbReference type="Pfam" id="PF01431">
    <property type="entry name" value="Peptidase_M13"/>
    <property type="match status" value="1"/>
</dbReference>
<comment type="similarity">
    <text evidence="2">Belongs to the peptidase M13 family.</text>
</comment>
<evidence type="ECO:0000313" key="11">
    <source>
        <dbReference type="Proteomes" id="UP000708576"/>
    </source>
</evidence>
<keyword evidence="4" id="KW-0479">Metal-binding</keyword>
<dbReference type="InterPro" id="IPR018497">
    <property type="entry name" value="Peptidase_M13_C"/>
</dbReference>
<comment type="cofactor">
    <cofactor evidence="1">
        <name>Zn(2+)</name>
        <dbReference type="ChEBI" id="CHEBI:29105"/>
    </cofactor>
</comment>
<keyword evidence="7" id="KW-0482">Metalloprotease</keyword>
<name>A0ABS5JRK9_9BACT</name>
<dbReference type="PROSITE" id="PS51885">
    <property type="entry name" value="NEPRILYSIN"/>
    <property type="match status" value="1"/>
</dbReference>
<organism evidence="10 11">
    <name type="scientific">Carboxylicivirga linearis</name>
    <dbReference type="NCBI Taxonomy" id="1628157"/>
    <lineage>
        <taxon>Bacteria</taxon>
        <taxon>Pseudomonadati</taxon>
        <taxon>Bacteroidota</taxon>
        <taxon>Bacteroidia</taxon>
        <taxon>Marinilabiliales</taxon>
        <taxon>Marinilabiliaceae</taxon>
        <taxon>Carboxylicivirga</taxon>
    </lineage>
</organism>
<dbReference type="InterPro" id="IPR042089">
    <property type="entry name" value="Peptidase_M13_dom_2"/>
</dbReference>
<evidence type="ECO:0000259" key="9">
    <source>
        <dbReference type="Pfam" id="PF05649"/>
    </source>
</evidence>
<sequence length="673" mass="75611">MLVVSIGVSSCATGGKEQNTGTKPVFSAEDMDLSVDPGTNFFEYANGGWRKQHPLPDDKSRYGSFDLLAEENKEKVKLIIENAAAQNAEDGTVSQKIGDFYASGMDMDAINKAGIKPIQPLLSKINSIEKQDDIVKVISFLQQQGINPLFYYHATADQKNSKMNIAGVYQSGLGMPDRDYYLEKTDDAKKLRDAYQNYLTTLYTLSGHAETEAAKKAELVFDFETSLAKASNSRLENRDPHKTYNKVDINGVEEMVKPFPFASFIKGMGYSVPAEINVSQPEFLAEVGKLYKKEKLSTWKTFLTSVVLRNTAAYLTQDFVNANFAFYGQAMSGQKEQEPRWKKVVNTTNGALGEAVGQLFVAEYFPPAAKKRMDKLVENLRIAFGQRISQLEWMSDETKQAAQEKLDAIRVKIGYPNKWRDYSDLKVVKTSYVENILASNRFELDFDLAKIGKPVDQDEWFMTPQTVNAYYNPLANEIVFPAAILQPPFFYLDGDDAVNYGAIGVVIGHEMTHGFDDQGRLFAKDGNMEEWWTAEDSEKFNARTKVLVDQFNQFEVLPGVFANGELSLGENIADLGGLLISYQAYLNSLNGKENTEKIDGFTDKQRFYLAYSRVWAQNIRDAEIARLTKVDVHSLGSNRVNGPLPNVQEWYDAFGLDAKSPLFITPEERASIW</sequence>
<dbReference type="SUPFAM" id="SSF55486">
    <property type="entry name" value="Metalloproteases ('zincins'), catalytic domain"/>
    <property type="match status" value="1"/>
</dbReference>
<dbReference type="InterPro" id="IPR008753">
    <property type="entry name" value="Peptidase_M13_N"/>
</dbReference>
<accession>A0ABS5JRK9</accession>
<dbReference type="CDD" id="cd08662">
    <property type="entry name" value="M13"/>
    <property type="match status" value="1"/>
</dbReference>
<evidence type="ECO:0000259" key="8">
    <source>
        <dbReference type="Pfam" id="PF01431"/>
    </source>
</evidence>
<evidence type="ECO:0000256" key="5">
    <source>
        <dbReference type="ARBA" id="ARBA00022801"/>
    </source>
</evidence>
<dbReference type="Proteomes" id="UP000708576">
    <property type="component" value="Unassembled WGS sequence"/>
</dbReference>
<keyword evidence="3" id="KW-0645">Protease</keyword>
<keyword evidence="11" id="KW-1185">Reference proteome</keyword>
<proteinExistence type="inferred from homology"/>
<evidence type="ECO:0000256" key="6">
    <source>
        <dbReference type="ARBA" id="ARBA00022833"/>
    </source>
</evidence>
<dbReference type="PANTHER" id="PTHR11733">
    <property type="entry name" value="ZINC METALLOPROTEASE FAMILY M13 NEPRILYSIN-RELATED"/>
    <property type="match status" value="1"/>
</dbReference>
<feature type="domain" description="Peptidase M13 C-terminal" evidence="8">
    <location>
        <begin position="468"/>
        <end position="669"/>
    </location>
</feature>
<evidence type="ECO:0000256" key="2">
    <source>
        <dbReference type="ARBA" id="ARBA00007357"/>
    </source>
</evidence>
<evidence type="ECO:0000256" key="3">
    <source>
        <dbReference type="ARBA" id="ARBA00022670"/>
    </source>
</evidence>
<dbReference type="Pfam" id="PF05649">
    <property type="entry name" value="Peptidase_M13_N"/>
    <property type="match status" value="1"/>
</dbReference>
<dbReference type="EMBL" id="JAGUCO010000002">
    <property type="protein sequence ID" value="MBS2097504.1"/>
    <property type="molecule type" value="Genomic_DNA"/>
</dbReference>
<reference evidence="10 11" key="1">
    <citation type="journal article" date="2015" name="Int. J. Syst. Evol. Microbiol.">
        <title>Carboxylicivirga linearis sp. nov., isolated from a sea cucumber culture pond.</title>
        <authorList>
            <person name="Wang F.Q."/>
            <person name="Zhou Y.X."/>
            <person name="Lin X.Z."/>
            <person name="Chen G.J."/>
            <person name="Du Z.J."/>
        </authorList>
    </citation>
    <scope>NUCLEOTIDE SEQUENCE [LARGE SCALE GENOMIC DNA]</scope>
    <source>
        <strain evidence="10 11">FB218</strain>
    </source>
</reference>
<evidence type="ECO:0000256" key="7">
    <source>
        <dbReference type="ARBA" id="ARBA00023049"/>
    </source>
</evidence>
<dbReference type="PANTHER" id="PTHR11733:SF167">
    <property type="entry name" value="FI17812P1-RELATED"/>
    <property type="match status" value="1"/>
</dbReference>
<evidence type="ECO:0000256" key="4">
    <source>
        <dbReference type="ARBA" id="ARBA00022723"/>
    </source>
</evidence>
<keyword evidence="5" id="KW-0378">Hydrolase</keyword>
<protein>
    <submittedName>
        <fullName evidence="10">M13 family metallopeptidase</fullName>
    </submittedName>
</protein>
<evidence type="ECO:0000313" key="10">
    <source>
        <dbReference type="EMBL" id="MBS2097504.1"/>
    </source>
</evidence>
<dbReference type="Gene3D" id="3.40.390.10">
    <property type="entry name" value="Collagenase (Catalytic Domain)"/>
    <property type="match status" value="1"/>
</dbReference>
<dbReference type="Gene3D" id="1.10.1380.10">
    <property type="entry name" value="Neutral endopeptidase , domain2"/>
    <property type="match status" value="1"/>
</dbReference>